<sequence>MMISRILRKKEKYLTADLAPQEKRARKPECEDVEKLLYVWFSSMQERNVTLTDALVTNKAKEYYNSVIRQGTKEFKFSPGWLSGFKKRYGIRSYARHGEAASVEITEEFSPGWLSGFKKRYGMRSYARHGEAASGEITEEVAAKIQVLKELISQFDPDYVYNMDETGLFFRLEPGRTLATKKMSGKKASKERLTIALTCNMTDTDKLPPFVIHKYKKPHAFTKRNIRRLENLGIQWHSNAKAWMTIVLFEDFLVEFEKHVRLAGKEKVLLLLDNFAGHKVVSVQPYLNVTRSEFFPPNVTAVYQPMDCGIIRAFKAHYREYVVEKKLEKISQFQDPQIDIYEAVQMVMKAWSLDISSSTIRRCWRHSQLVNSNDILPDLNGDETVSDGIAELQRLLSRLQLENSPNDIHYDANEYVDFENLSDVVQPDDLELEDLQELLVPSLYEKEPESDIVDSDQPTSLISSKEAILALDIVQMFLEQSEENTVVILKQIEKIQKAIQNITTNSLVQRDICSYFRSVVHDSQV</sequence>
<dbReference type="EMBL" id="JBHFFA010000001">
    <property type="protein sequence ID" value="KAL2652558.1"/>
    <property type="molecule type" value="Genomic_DNA"/>
</dbReference>
<dbReference type="GO" id="GO:0003677">
    <property type="term" value="F:DNA binding"/>
    <property type="evidence" value="ECO:0007669"/>
    <property type="project" value="UniProtKB-KW"/>
</dbReference>
<evidence type="ECO:0000313" key="3">
    <source>
        <dbReference type="EMBL" id="KAL2652558.1"/>
    </source>
</evidence>
<dbReference type="InterPro" id="IPR006600">
    <property type="entry name" value="HTH_CenpB_DNA-bd_dom"/>
</dbReference>
<evidence type="ECO:0000256" key="1">
    <source>
        <dbReference type="ARBA" id="ARBA00023125"/>
    </source>
</evidence>
<accession>A0ABD1ZM75</accession>
<proteinExistence type="predicted"/>
<dbReference type="PANTHER" id="PTHR19303">
    <property type="entry name" value="TRANSPOSON"/>
    <property type="match status" value="1"/>
</dbReference>
<dbReference type="InterPro" id="IPR050863">
    <property type="entry name" value="CenT-Element_Derived"/>
</dbReference>
<dbReference type="Pfam" id="PF03184">
    <property type="entry name" value="DDE_1"/>
    <property type="match status" value="1"/>
</dbReference>
<feature type="domain" description="HTH CENPB-type" evidence="2">
    <location>
        <begin position="21"/>
        <end position="95"/>
    </location>
</feature>
<keyword evidence="1" id="KW-0238">DNA-binding</keyword>
<dbReference type="Proteomes" id="UP001605036">
    <property type="component" value="Unassembled WGS sequence"/>
</dbReference>
<dbReference type="Gene3D" id="1.10.10.60">
    <property type="entry name" value="Homeodomain-like"/>
    <property type="match status" value="1"/>
</dbReference>
<protein>
    <recommendedName>
        <fullName evidence="2">HTH CENPB-type domain-containing protein</fullName>
    </recommendedName>
</protein>
<evidence type="ECO:0000313" key="4">
    <source>
        <dbReference type="Proteomes" id="UP001605036"/>
    </source>
</evidence>
<dbReference type="SUPFAM" id="SSF46689">
    <property type="entry name" value="Homeodomain-like"/>
    <property type="match status" value="1"/>
</dbReference>
<reference evidence="3 4" key="1">
    <citation type="submission" date="2024-09" db="EMBL/GenBank/DDBJ databases">
        <title>Chromosome-scale assembly of Riccia fluitans.</title>
        <authorList>
            <person name="Paukszto L."/>
            <person name="Sawicki J."/>
            <person name="Karawczyk K."/>
            <person name="Piernik-Szablinska J."/>
            <person name="Szczecinska M."/>
            <person name="Mazdziarz M."/>
        </authorList>
    </citation>
    <scope>NUCLEOTIDE SEQUENCE [LARGE SCALE GENOMIC DNA]</scope>
    <source>
        <strain evidence="3">Rf_01</strain>
        <tissue evidence="3">Aerial parts of the thallus</tissue>
    </source>
</reference>
<dbReference type="Pfam" id="PF03221">
    <property type="entry name" value="HTH_Tnp_Tc5"/>
    <property type="match status" value="1"/>
</dbReference>
<evidence type="ECO:0000259" key="2">
    <source>
        <dbReference type="PROSITE" id="PS51253"/>
    </source>
</evidence>
<dbReference type="AlphaFoldDB" id="A0ABD1ZM75"/>
<dbReference type="SMART" id="SM00674">
    <property type="entry name" value="CENPB"/>
    <property type="match status" value="1"/>
</dbReference>
<organism evidence="3 4">
    <name type="scientific">Riccia fluitans</name>
    <dbReference type="NCBI Taxonomy" id="41844"/>
    <lineage>
        <taxon>Eukaryota</taxon>
        <taxon>Viridiplantae</taxon>
        <taxon>Streptophyta</taxon>
        <taxon>Embryophyta</taxon>
        <taxon>Marchantiophyta</taxon>
        <taxon>Marchantiopsida</taxon>
        <taxon>Marchantiidae</taxon>
        <taxon>Marchantiales</taxon>
        <taxon>Ricciaceae</taxon>
        <taxon>Riccia</taxon>
    </lineage>
</organism>
<dbReference type="InterPro" id="IPR009057">
    <property type="entry name" value="Homeodomain-like_sf"/>
</dbReference>
<dbReference type="PANTHER" id="PTHR19303:SF73">
    <property type="entry name" value="PROTEIN PDC2"/>
    <property type="match status" value="1"/>
</dbReference>
<keyword evidence="4" id="KW-1185">Reference proteome</keyword>
<comment type="caution">
    <text evidence="3">The sequence shown here is derived from an EMBL/GenBank/DDBJ whole genome shotgun (WGS) entry which is preliminary data.</text>
</comment>
<gene>
    <name evidence="3" type="ORF">R1flu_020686</name>
</gene>
<name>A0ABD1ZM75_9MARC</name>
<dbReference type="InterPro" id="IPR004875">
    <property type="entry name" value="DDE_SF_endonuclease_dom"/>
</dbReference>
<dbReference type="PROSITE" id="PS51253">
    <property type="entry name" value="HTH_CENPB"/>
    <property type="match status" value="1"/>
</dbReference>